<reference evidence="2 3" key="1">
    <citation type="journal article" date="2019" name="PLoS Negl. Trop. Dis.">
        <title>Revisiting the worldwide diversity of Leptospira species in the environment.</title>
        <authorList>
            <person name="Vincent A.T."/>
            <person name="Schiettekatte O."/>
            <person name="Bourhy P."/>
            <person name="Veyrier F.J."/>
            <person name="Picardeau M."/>
        </authorList>
    </citation>
    <scope>NUCLEOTIDE SEQUENCE [LARGE SCALE GENOMIC DNA]</scope>
    <source>
        <strain evidence="2 3">201702444</strain>
    </source>
</reference>
<dbReference type="PROSITE" id="PS00059">
    <property type="entry name" value="ADH_ZINC"/>
    <property type="match status" value="1"/>
</dbReference>
<accession>A0A5F2B1D1</accession>
<dbReference type="GO" id="GO:0008270">
    <property type="term" value="F:zinc ion binding"/>
    <property type="evidence" value="ECO:0007669"/>
    <property type="project" value="InterPro"/>
</dbReference>
<evidence type="ECO:0000313" key="3">
    <source>
        <dbReference type="Proteomes" id="UP000298429"/>
    </source>
</evidence>
<dbReference type="InterPro" id="IPR000700">
    <property type="entry name" value="PAS-assoc_C"/>
</dbReference>
<dbReference type="Pfam" id="PF08447">
    <property type="entry name" value="PAS_3"/>
    <property type="match status" value="1"/>
</dbReference>
<dbReference type="PROSITE" id="PS50113">
    <property type="entry name" value="PAC"/>
    <property type="match status" value="1"/>
</dbReference>
<sequence length="122" mass="14284">MLRNGHEGSGKIVFPGTESRKFLRSGKRRFFFFEFLFGSFSSIDVRVDSVHLEWISVRVEVALNKYIRKESPVYEAEFRLKCKNGSWKWVITVGKFTDFDADGNPLKMYGIHADIDRRKRAE</sequence>
<dbReference type="AlphaFoldDB" id="A0A5F2B1D1"/>
<evidence type="ECO:0000313" key="2">
    <source>
        <dbReference type="EMBL" id="TGL99123.1"/>
    </source>
</evidence>
<comment type="caution">
    <text evidence="2">The sequence shown here is derived from an EMBL/GenBank/DDBJ whole genome shotgun (WGS) entry which is preliminary data.</text>
</comment>
<organism evidence="2 3">
    <name type="scientific">Leptospira barantonii</name>
    <dbReference type="NCBI Taxonomy" id="2023184"/>
    <lineage>
        <taxon>Bacteria</taxon>
        <taxon>Pseudomonadati</taxon>
        <taxon>Spirochaetota</taxon>
        <taxon>Spirochaetia</taxon>
        <taxon>Leptospirales</taxon>
        <taxon>Leptospiraceae</taxon>
        <taxon>Leptospira</taxon>
    </lineage>
</organism>
<feature type="domain" description="PAC" evidence="1">
    <location>
        <begin position="74"/>
        <end position="122"/>
    </location>
</feature>
<dbReference type="InterPro" id="IPR001610">
    <property type="entry name" value="PAC"/>
</dbReference>
<name>A0A5F2B1D1_9LEPT</name>
<feature type="non-terminal residue" evidence="2">
    <location>
        <position position="122"/>
    </location>
</feature>
<dbReference type="GO" id="GO:0016491">
    <property type="term" value="F:oxidoreductase activity"/>
    <property type="evidence" value="ECO:0007669"/>
    <property type="project" value="InterPro"/>
</dbReference>
<dbReference type="SUPFAM" id="SSF55785">
    <property type="entry name" value="PYP-like sensor domain (PAS domain)"/>
    <property type="match status" value="1"/>
</dbReference>
<proteinExistence type="predicted"/>
<dbReference type="InterPro" id="IPR000014">
    <property type="entry name" value="PAS"/>
</dbReference>
<dbReference type="Proteomes" id="UP000298429">
    <property type="component" value="Unassembled WGS sequence"/>
</dbReference>
<dbReference type="InterPro" id="IPR035965">
    <property type="entry name" value="PAS-like_dom_sf"/>
</dbReference>
<evidence type="ECO:0000259" key="1">
    <source>
        <dbReference type="PROSITE" id="PS50113"/>
    </source>
</evidence>
<protein>
    <submittedName>
        <fullName evidence="2">PAS domain S-box protein</fullName>
    </submittedName>
</protein>
<dbReference type="Gene3D" id="3.30.450.20">
    <property type="entry name" value="PAS domain"/>
    <property type="match status" value="1"/>
</dbReference>
<dbReference type="EMBL" id="RQGN01000069">
    <property type="protein sequence ID" value="TGL99123.1"/>
    <property type="molecule type" value="Genomic_DNA"/>
</dbReference>
<dbReference type="NCBIfam" id="TIGR00229">
    <property type="entry name" value="sensory_box"/>
    <property type="match status" value="1"/>
</dbReference>
<dbReference type="InterPro" id="IPR013655">
    <property type="entry name" value="PAS_fold_3"/>
</dbReference>
<dbReference type="SMART" id="SM00086">
    <property type="entry name" value="PAC"/>
    <property type="match status" value="1"/>
</dbReference>
<dbReference type="OrthoDB" id="9767435at2"/>
<dbReference type="InterPro" id="IPR002328">
    <property type="entry name" value="ADH_Zn_CS"/>
</dbReference>
<gene>
    <name evidence="2" type="ORF">EHQ76_13225</name>
</gene>